<name>A0A1I4E9I8_9EURY</name>
<keyword evidence="5" id="KW-1185">Reference proteome</keyword>
<dbReference type="PANTHER" id="PTHR30486:SF6">
    <property type="entry name" value="TYPE IV PILUS RETRACTATION ATPASE PILT"/>
    <property type="match status" value="1"/>
</dbReference>
<evidence type="ECO:0000259" key="3">
    <source>
        <dbReference type="Pfam" id="PF00437"/>
    </source>
</evidence>
<dbReference type="PANTHER" id="PTHR30486">
    <property type="entry name" value="TWITCHING MOTILITY PROTEIN PILT"/>
    <property type="match status" value="1"/>
</dbReference>
<sequence length="666" mass="70640">MSLVDRLTDVGTRGDEPTTGCRCTVSFDEPTGTGLTDRVECVVDSDDCPGGGDLATEPTCRATVVDALASRDADVVRTSADGRERIYADEAVALLLAAGRFVERAAFHDERLANRARRDPLGAAHEATGRADATARIVAETGLAAVADRVRESASERKTEDVYDHALDPFVGPTVARSRVRRSPPPGARLVDRWSLDTGATVRIYDDGGDLPWYHLEPVAHTLDDEATATLATAAEHLARGGVDGGTRAPGRAVRRVVDAENPDASVERLAHELTKYTRGHGVLDDCFADPRVSDAFVSAPVTSNPVRLSVDGERMRTNVRLTPGGAAALASRFRRTSGRPFSRANPTIDAVVETGDDGSVRVAGVSAPASDGLGFAFRRHDDEAWTLPGLVANGTLPADAAALLSVAVERATAGLIAGTRGAGKTTLLGSLLWELPATTRTVTIEDTPELPVDALQTHGRDVQALYAGTDEGAALTPTEALRTALRLGEGALVVGEVRGEEAATLYEAMRVGASGSTVLGTIHGDGGAAVRERVVSDLGVPESSFAATDLVVTLTAGESRHVSRIEEVRSTERGVRFESLFERTGEGLKATGTADRGNSTLVADLTRPGESYADLLSLLDEREDEMTALATTDRTRPVDVVSAYRERRARTNRQAQREQPHHSDR</sequence>
<feature type="domain" description="Bacterial type II secretion system protein E" evidence="3">
    <location>
        <begin position="294"/>
        <end position="550"/>
    </location>
</feature>
<dbReference type="RefSeq" id="WP_089868978.1">
    <property type="nucleotide sequence ID" value="NZ_FOTC01000002.1"/>
</dbReference>
<dbReference type="Proteomes" id="UP000199607">
    <property type="component" value="Unassembled WGS sequence"/>
</dbReference>
<gene>
    <name evidence="4" type="ORF">SAMN04487950_2014</name>
</gene>
<dbReference type="InterPro" id="IPR050921">
    <property type="entry name" value="T4SS_GSP_E_ATPase"/>
</dbReference>
<feature type="compositionally biased region" description="Basic and acidic residues" evidence="2">
    <location>
        <begin position="656"/>
        <end position="666"/>
    </location>
</feature>
<evidence type="ECO:0000256" key="2">
    <source>
        <dbReference type="SAM" id="MobiDB-lite"/>
    </source>
</evidence>
<dbReference type="GO" id="GO:0016887">
    <property type="term" value="F:ATP hydrolysis activity"/>
    <property type="evidence" value="ECO:0007669"/>
    <property type="project" value="InterPro"/>
</dbReference>
<dbReference type="AlphaFoldDB" id="A0A1I4E9I8"/>
<dbReference type="SUPFAM" id="SSF52540">
    <property type="entry name" value="P-loop containing nucleoside triphosphate hydrolases"/>
    <property type="match status" value="1"/>
</dbReference>
<evidence type="ECO:0000256" key="1">
    <source>
        <dbReference type="ARBA" id="ARBA00006611"/>
    </source>
</evidence>
<reference evidence="5" key="1">
    <citation type="submission" date="2016-10" db="EMBL/GenBank/DDBJ databases">
        <authorList>
            <person name="Varghese N."/>
            <person name="Submissions S."/>
        </authorList>
    </citation>
    <scope>NUCLEOTIDE SEQUENCE [LARGE SCALE GENOMIC DNA]</scope>
    <source>
        <strain evidence="5">CGMCC 1.7738</strain>
    </source>
</reference>
<dbReference type="Gene3D" id="3.40.50.300">
    <property type="entry name" value="P-loop containing nucleotide triphosphate hydrolases"/>
    <property type="match status" value="1"/>
</dbReference>
<protein>
    <submittedName>
        <fullName evidence="4">Type IV secretory pathway ATPase VirB11/Archaellum biosynthesis ATPase</fullName>
    </submittedName>
</protein>
<dbReference type="Gene3D" id="3.30.450.380">
    <property type="match status" value="1"/>
</dbReference>
<comment type="similarity">
    <text evidence="1">Belongs to the GSP E family.</text>
</comment>
<dbReference type="InterPro" id="IPR001482">
    <property type="entry name" value="T2SS/T4SS_dom"/>
</dbReference>
<dbReference type="Pfam" id="PF00437">
    <property type="entry name" value="T2SSE"/>
    <property type="match status" value="1"/>
</dbReference>
<evidence type="ECO:0000313" key="5">
    <source>
        <dbReference type="Proteomes" id="UP000199607"/>
    </source>
</evidence>
<dbReference type="InterPro" id="IPR027417">
    <property type="entry name" value="P-loop_NTPase"/>
</dbReference>
<proteinExistence type="inferred from homology"/>
<accession>A0A1I4E9I8</accession>
<dbReference type="STRING" id="553466.SAMN04487950_2014"/>
<evidence type="ECO:0000313" key="4">
    <source>
        <dbReference type="EMBL" id="SFL02448.1"/>
    </source>
</evidence>
<dbReference type="EMBL" id="FOTC01000002">
    <property type="protein sequence ID" value="SFL02448.1"/>
    <property type="molecule type" value="Genomic_DNA"/>
</dbReference>
<organism evidence="4 5">
    <name type="scientific">Halogranum rubrum</name>
    <dbReference type="NCBI Taxonomy" id="553466"/>
    <lineage>
        <taxon>Archaea</taxon>
        <taxon>Methanobacteriati</taxon>
        <taxon>Methanobacteriota</taxon>
        <taxon>Stenosarchaea group</taxon>
        <taxon>Halobacteria</taxon>
        <taxon>Halobacteriales</taxon>
        <taxon>Haloferacaceae</taxon>
    </lineage>
</organism>
<feature type="region of interest" description="Disordered" evidence="2">
    <location>
        <begin position="645"/>
        <end position="666"/>
    </location>
</feature>